<dbReference type="OrthoDB" id="3069876at2759"/>
<comment type="caution">
    <text evidence="2">The sequence shown here is derived from an EMBL/GenBank/DDBJ whole genome shotgun (WGS) entry which is preliminary data.</text>
</comment>
<proteinExistence type="predicted"/>
<dbReference type="Proteomes" id="UP000284706">
    <property type="component" value="Unassembled WGS sequence"/>
</dbReference>
<reference evidence="2 3" key="1">
    <citation type="journal article" date="2018" name="Evol. Lett.">
        <title>Horizontal gene cluster transfer increased hallucinogenic mushroom diversity.</title>
        <authorList>
            <person name="Reynolds H.T."/>
            <person name="Vijayakumar V."/>
            <person name="Gluck-Thaler E."/>
            <person name="Korotkin H.B."/>
            <person name="Matheny P.B."/>
            <person name="Slot J.C."/>
        </authorList>
    </citation>
    <scope>NUCLEOTIDE SEQUENCE [LARGE SCALE GENOMIC DNA]</scope>
    <source>
        <strain evidence="2 3">SRW20</strain>
    </source>
</reference>
<gene>
    <name evidence="2" type="ORF">CVT26_005156</name>
</gene>
<dbReference type="EMBL" id="NHYE01004215">
    <property type="protein sequence ID" value="PPQ85808.1"/>
    <property type="molecule type" value="Genomic_DNA"/>
</dbReference>
<feature type="region of interest" description="Disordered" evidence="1">
    <location>
        <begin position="1"/>
        <end position="69"/>
    </location>
</feature>
<keyword evidence="3" id="KW-1185">Reference proteome</keyword>
<feature type="region of interest" description="Disordered" evidence="1">
    <location>
        <begin position="139"/>
        <end position="241"/>
    </location>
</feature>
<feature type="compositionally biased region" description="Basic and acidic residues" evidence="1">
    <location>
        <begin position="200"/>
        <end position="223"/>
    </location>
</feature>
<evidence type="ECO:0000313" key="3">
    <source>
        <dbReference type="Proteomes" id="UP000284706"/>
    </source>
</evidence>
<accession>A0A409X4U2</accession>
<protein>
    <submittedName>
        <fullName evidence="2">Uncharacterized protein</fullName>
    </submittedName>
</protein>
<evidence type="ECO:0000313" key="2">
    <source>
        <dbReference type="EMBL" id="PPQ85808.1"/>
    </source>
</evidence>
<feature type="compositionally biased region" description="Polar residues" evidence="1">
    <location>
        <begin position="59"/>
        <end position="69"/>
    </location>
</feature>
<feature type="compositionally biased region" description="Basic and acidic residues" evidence="1">
    <location>
        <begin position="139"/>
        <end position="189"/>
    </location>
</feature>
<organism evidence="2 3">
    <name type="scientific">Gymnopilus dilepis</name>
    <dbReference type="NCBI Taxonomy" id="231916"/>
    <lineage>
        <taxon>Eukaryota</taxon>
        <taxon>Fungi</taxon>
        <taxon>Dikarya</taxon>
        <taxon>Basidiomycota</taxon>
        <taxon>Agaricomycotina</taxon>
        <taxon>Agaricomycetes</taxon>
        <taxon>Agaricomycetidae</taxon>
        <taxon>Agaricales</taxon>
        <taxon>Agaricineae</taxon>
        <taxon>Hymenogastraceae</taxon>
        <taxon>Gymnopilus</taxon>
    </lineage>
</organism>
<dbReference type="AlphaFoldDB" id="A0A409X4U2"/>
<dbReference type="InParanoid" id="A0A409X4U2"/>
<evidence type="ECO:0000256" key="1">
    <source>
        <dbReference type="SAM" id="MobiDB-lite"/>
    </source>
</evidence>
<feature type="compositionally biased region" description="Polar residues" evidence="1">
    <location>
        <begin position="32"/>
        <end position="53"/>
    </location>
</feature>
<sequence>MSEDAHASRSSQATRSAVRQSIDFVPSGPAGSPNTGDQSITPDTASGTTTQRSGELRTSADTITGTDPTQEVERRVILNKLDAIVDRLRKRDIPKARAIIDISGVLTESDFLTHAEEESALNSYIAEIDACAQRLENEVGEKGKGKAERELFGDHSGGREVGDRRGGRDGGDQHGGRPETEGEGREIGRKSGTGGAASGDVRKRGEDDDGLERFSRVSVHEYGESSSDEEGEGSRRKRVRLTEEEMPWFSVSQSNRSPSCKRTCELLKLYERDYGRAKFFVKSAPDAPPGFPVSQWDKIFRGEPIDLNQVASSLFRYTIAEERTTRVGDAKI</sequence>
<name>A0A409X4U2_9AGAR</name>
<feature type="compositionally biased region" description="Polar residues" evidence="1">
    <location>
        <begin position="8"/>
        <end position="19"/>
    </location>
</feature>
<feature type="non-terminal residue" evidence="2">
    <location>
        <position position="332"/>
    </location>
</feature>